<dbReference type="SUPFAM" id="SSF53901">
    <property type="entry name" value="Thiolase-like"/>
    <property type="match status" value="2"/>
</dbReference>
<keyword evidence="6 11" id="KW-0808">Transferase</keyword>
<dbReference type="NCBIfam" id="NF004970">
    <property type="entry name" value="PRK06333.1"/>
    <property type="match status" value="1"/>
</dbReference>
<dbReference type="InterPro" id="IPR000794">
    <property type="entry name" value="Beta-ketoacyl_synthase"/>
</dbReference>
<dbReference type="PANTHER" id="PTHR11712">
    <property type="entry name" value="POLYKETIDE SYNTHASE-RELATED"/>
    <property type="match status" value="1"/>
</dbReference>
<comment type="similarity">
    <text evidence="2 11 13">Belongs to the thiolase-like superfamily. Beta-ketoacyl-ACP synthases family.</text>
</comment>
<protein>
    <recommendedName>
        <fullName evidence="4 11">3-oxoacyl-[acyl-carrier-protein] synthase 2</fullName>
        <ecNumber evidence="3 11">2.3.1.179</ecNumber>
    </recommendedName>
</protein>
<evidence type="ECO:0000313" key="15">
    <source>
        <dbReference type="EMBL" id="SHF32427.1"/>
    </source>
</evidence>
<dbReference type="InterPro" id="IPR020841">
    <property type="entry name" value="PKS_Beta-ketoAc_synthase_dom"/>
</dbReference>
<evidence type="ECO:0000256" key="2">
    <source>
        <dbReference type="ARBA" id="ARBA00008467"/>
    </source>
</evidence>
<dbReference type="GO" id="GO:0006633">
    <property type="term" value="P:fatty acid biosynthetic process"/>
    <property type="evidence" value="ECO:0007669"/>
    <property type="project" value="UniProtKB-UniRule"/>
</dbReference>
<organism evidence="15 16">
    <name type="scientific">Marinomonas polaris DSM 16579</name>
    <dbReference type="NCBI Taxonomy" id="1122206"/>
    <lineage>
        <taxon>Bacteria</taxon>
        <taxon>Pseudomonadati</taxon>
        <taxon>Pseudomonadota</taxon>
        <taxon>Gammaproteobacteria</taxon>
        <taxon>Oceanospirillales</taxon>
        <taxon>Oceanospirillaceae</taxon>
        <taxon>Marinomonas</taxon>
    </lineage>
</organism>
<dbReference type="Pfam" id="PF02801">
    <property type="entry name" value="Ketoacyl-synt_C"/>
    <property type="match status" value="1"/>
</dbReference>
<dbReference type="CDD" id="cd00834">
    <property type="entry name" value="KAS_I_II"/>
    <property type="match status" value="1"/>
</dbReference>
<dbReference type="SMART" id="SM00825">
    <property type="entry name" value="PKS_KS"/>
    <property type="match status" value="1"/>
</dbReference>
<evidence type="ECO:0000256" key="13">
    <source>
        <dbReference type="RuleBase" id="RU003694"/>
    </source>
</evidence>
<accession>A0A1M5AQP5</accession>
<keyword evidence="10 11" id="KW-0012">Acyltransferase</keyword>
<dbReference type="FunFam" id="3.40.47.10:FF:000009">
    <property type="entry name" value="3-oxoacyl-[acyl-carrier-protein] synthase 2"/>
    <property type="match status" value="1"/>
</dbReference>
<comment type="catalytic activity">
    <reaction evidence="11">
        <text>a fatty acyl-[ACP] + malonyl-[ACP] + H(+) = a 3-oxoacyl-[ACP] + holo-[ACP] + CO2</text>
        <dbReference type="Rhea" id="RHEA:22836"/>
        <dbReference type="Rhea" id="RHEA-COMP:9623"/>
        <dbReference type="Rhea" id="RHEA-COMP:9685"/>
        <dbReference type="Rhea" id="RHEA-COMP:9916"/>
        <dbReference type="Rhea" id="RHEA-COMP:14125"/>
        <dbReference type="ChEBI" id="CHEBI:15378"/>
        <dbReference type="ChEBI" id="CHEBI:16526"/>
        <dbReference type="ChEBI" id="CHEBI:64479"/>
        <dbReference type="ChEBI" id="CHEBI:78449"/>
        <dbReference type="ChEBI" id="CHEBI:78776"/>
        <dbReference type="ChEBI" id="CHEBI:138651"/>
    </reaction>
</comment>
<keyword evidence="8" id="KW-0443">Lipid metabolism</keyword>
<evidence type="ECO:0000256" key="11">
    <source>
        <dbReference type="PIRNR" id="PIRNR000447"/>
    </source>
</evidence>
<dbReference type="GO" id="GO:0004315">
    <property type="term" value="F:3-oxoacyl-[acyl-carrier-protein] synthase activity"/>
    <property type="evidence" value="ECO:0007669"/>
    <property type="project" value="UniProtKB-UniRule"/>
</dbReference>
<evidence type="ECO:0000256" key="7">
    <source>
        <dbReference type="ARBA" id="ARBA00022832"/>
    </source>
</evidence>
<dbReference type="Proteomes" id="UP000184517">
    <property type="component" value="Unassembled WGS sequence"/>
</dbReference>
<evidence type="ECO:0000256" key="12">
    <source>
        <dbReference type="PIRSR" id="PIRSR000447-1"/>
    </source>
</evidence>
<dbReference type="UniPathway" id="UPA00094"/>
<name>A0A1M5AQP5_9GAMM</name>
<gene>
    <name evidence="15" type="ORF">SAMN02745753_01694</name>
</gene>
<dbReference type="RefSeq" id="WP_072839286.1">
    <property type="nucleotide sequence ID" value="NZ_FQVF01000007.1"/>
</dbReference>
<keyword evidence="9 11" id="KW-0275">Fatty acid biosynthesis</keyword>
<keyword evidence="16" id="KW-1185">Reference proteome</keyword>
<comment type="function">
    <text evidence="11">Involved in the type II fatty acid elongation cycle. Catalyzes the elongation of a wide range of acyl-ACP by the addition of two carbons from malonyl-ACP to an acyl acceptor. Can efficiently catalyze the conversion of palmitoleoyl-ACP (cis-hexadec-9-enoyl-ACP) to cis-vaccenoyl-ACP (cis-octadec-11-enoyl-ACP), an essential step in the thermal regulation of fatty acid composition.</text>
</comment>
<dbReference type="OrthoDB" id="9808669at2"/>
<comment type="catalytic activity">
    <reaction evidence="11">
        <text>(9Z)-hexadecenoyl-[ACP] + malonyl-[ACP] + H(+) = 3-oxo-(11Z)-octadecenoyl-[ACP] + holo-[ACP] + CO2</text>
        <dbReference type="Rhea" id="RHEA:55040"/>
        <dbReference type="Rhea" id="RHEA-COMP:9623"/>
        <dbReference type="Rhea" id="RHEA-COMP:9685"/>
        <dbReference type="Rhea" id="RHEA-COMP:10800"/>
        <dbReference type="Rhea" id="RHEA-COMP:14074"/>
        <dbReference type="ChEBI" id="CHEBI:15378"/>
        <dbReference type="ChEBI" id="CHEBI:16526"/>
        <dbReference type="ChEBI" id="CHEBI:64479"/>
        <dbReference type="ChEBI" id="CHEBI:78449"/>
        <dbReference type="ChEBI" id="CHEBI:83989"/>
        <dbReference type="ChEBI" id="CHEBI:138538"/>
        <dbReference type="EC" id="2.3.1.179"/>
    </reaction>
</comment>
<dbReference type="PIRSF" id="PIRSF000447">
    <property type="entry name" value="KAS_II"/>
    <property type="match status" value="1"/>
</dbReference>
<dbReference type="InterPro" id="IPR017568">
    <property type="entry name" value="3-oxoacyl-ACP_synth-2"/>
</dbReference>
<dbReference type="NCBIfam" id="NF005589">
    <property type="entry name" value="PRK07314.1"/>
    <property type="match status" value="1"/>
</dbReference>
<dbReference type="Gene3D" id="3.40.47.10">
    <property type="match status" value="1"/>
</dbReference>
<dbReference type="STRING" id="1122206.SAMN02745753_01694"/>
<evidence type="ECO:0000259" key="14">
    <source>
        <dbReference type="PROSITE" id="PS52004"/>
    </source>
</evidence>
<evidence type="ECO:0000256" key="3">
    <source>
        <dbReference type="ARBA" id="ARBA00012356"/>
    </source>
</evidence>
<dbReference type="Pfam" id="PF00109">
    <property type="entry name" value="ketoacyl-synt"/>
    <property type="match status" value="1"/>
</dbReference>
<dbReference type="PANTHER" id="PTHR11712:SF321">
    <property type="entry name" value="3-OXOACYL-[ACYL-CARRIER-PROTEIN] SYNTHASE 2"/>
    <property type="match status" value="1"/>
</dbReference>
<evidence type="ECO:0000256" key="4">
    <source>
        <dbReference type="ARBA" id="ARBA00014657"/>
    </source>
</evidence>
<reference evidence="16" key="1">
    <citation type="submission" date="2016-11" db="EMBL/GenBank/DDBJ databases">
        <authorList>
            <person name="Varghese N."/>
            <person name="Submissions S."/>
        </authorList>
    </citation>
    <scope>NUCLEOTIDE SEQUENCE [LARGE SCALE GENOMIC DNA]</scope>
    <source>
        <strain evidence="16">DSM 16579</strain>
    </source>
</reference>
<evidence type="ECO:0000256" key="5">
    <source>
        <dbReference type="ARBA" id="ARBA00022516"/>
    </source>
</evidence>
<dbReference type="PROSITE" id="PS00606">
    <property type="entry name" value="KS3_1"/>
    <property type="match status" value="1"/>
</dbReference>
<comment type="pathway">
    <text evidence="1 11">Lipid metabolism; fatty acid biosynthesis.</text>
</comment>
<evidence type="ECO:0000256" key="1">
    <source>
        <dbReference type="ARBA" id="ARBA00005194"/>
    </source>
</evidence>
<dbReference type="EC" id="2.3.1.179" evidence="3 11"/>
<evidence type="ECO:0000256" key="10">
    <source>
        <dbReference type="ARBA" id="ARBA00023315"/>
    </source>
</evidence>
<dbReference type="InterPro" id="IPR014030">
    <property type="entry name" value="Ketoacyl_synth_N"/>
</dbReference>
<dbReference type="PROSITE" id="PS52004">
    <property type="entry name" value="KS3_2"/>
    <property type="match status" value="1"/>
</dbReference>
<evidence type="ECO:0000256" key="6">
    <source>
        <dbReference type="ARBA" id="ARBA00022679"/>
    </source>
</evidence>
<dbReference type="EMBL" id="FQVF01000007">
    <property type="protein sequence ID" value="SHF32427.1"/>
    <property type="molecule type" value="Genomic_DNA"/>
</dbReference>
<evidence type="ECO:0000256" key="9">
    <source>
        <dbReference type="ARBA" id="ARBA00023160"/>
    </source>
</evidence>
<keyword evidence="7" id="KW-0276">Fatty acid metabolism</keyword>
<dbReference type="InterPro" id="IPR016039">
    <property type="entry name" value="Thiolase-like"/>
</dbReference>
<feature type="active site" description="For beta-ketoacyl synthase activity" evidence="12">
    <location>
        <position position="178"/>
    </location>
</feature>
<feature type="domain" description="Ketosynthase family 3 (KS3)" evidence="14">
    <location>
        <begin position="4"/>
        <end position="426"/>
    </location>
</feature>
<dbReference type="AlphaFoldDB" id="A0A1M5AQP5"/>
<keyword evidence="5 11" id="KW-0444">Lipid biosynthesis</keyword>
<proteinExistence type="inferred from homology"/>
<dbReference type="GO" id="GO:0005829">
    <property type="term" value="C:cytosol"/>
    <property type="evidence" value="ECO:0007669"/>
    <property type="project" value="TreeGrafter"/>
</dbReference>
<sequence length="427" mass="44368">MSLKERIVITGMGLVSPLGLGVASVWDRLVRGESGIRLLNKRKPLTTLSEGLNTHIAGQVPSHTEQANGLNESDYLSPKERKRVDLFTLFALAAAEEALTQANWRPTTAEDQEATATIIATGIGGLPTITHAQSVLTEQGARRLSPFTVPAFLANLAAGNVSIKYGFKGPIGTPVTACAAGVQAIGDAMRLLRTGEAKVALAGGTEACIDPLSLAGFGALKALSTRNDAPAKASRPFDKDREGFVMGEGAGLVVLETLEHALARGATPLAEIVGYGTSADAYHLTSGPENGEGAARAMQTALTMAGISADQIGYVNAHATSTPVGDRGEINALRRVFGEKVTEVAISSTKSATGHLLGAAGGVETIFSAQALITGILPPTLNLENPEDSMADLDLIPLVSREKSVEYVLCNGFGFGGVNAALILKRY</sequence>
<dbReference type="InterPro" id="IPR018201">
    <property type="entry name" value="Ketoacyl_synth_AS"/>
</dbReference>
<evidence type="ECO:0000256" key="8">
    <source>
        <dbReference type="ARBA" id="ARBA00023098"/>
    </source>
</evidence>
<dbReference type="NCBIfam" id="TIGR03150">
    <property type="entry name" value="fabF"/>
    <property type="match status" value="1"/>
</dbReference>
<evidence type="ECO:0000313" key="16">
    <source>
        <dbReference type="Proteomes" id="UP000184517"/>
    </source>
</evidence>
<dbReference type="InterPro" id="IPR014031">
    <property type="entry name" value="Ketoacyl_synth_C"/>
</dbReference>